<name>A0A0D0A0A0_9AGAM</name>
<accession>A0A0D0A0A0</accession>
<dbReference type="Proteomes" id="UP000054485">
    <property type="component" value="Unassembled WGS sequence"/>
</dbReference>
<protein>
    <submittedName>
        <fullName evidence="1">Unplaced genomic scaffold CY34scaffold_84, whole genome shotgun sequence</fullName>
    </submittedName>
</protein>
<evidence type="ECO:0000313" key="1">
    <source>
        <dbReference type="EMBL" id="KIK43330.1"/>
    </source>
</evidence>
<dbReference type="InParanoid" id="A0A0D0A0A0"/>
<sequence length="80" mass="9367">MDVPDAADIVMSFDELYFGERSAVKTVSERYEPAWSSTDDEQVLWLKSHLEQYLLTQRTCMLTACFQIFIAFDSFLPWTM</sequence>
<dbReference type="AlphaFoldDB" id="A0A0D0A0A0"/>
<dbReference type="HOGENOM" id="CLU_2591402_0_0_1"/>
<gene>
    <name evidence="1" type="ORF">CY34DRAFT_717010</name>
</gene>
<reference evidence="1 2" key="1">
    <citation type="submission" date="2014-04" db="EMBL/GenBank/DDBJ databases">
        <authorList>
            <consortium name="DOE Joint Genome Institute"/>
            <person name="Kuo A."/>
            <person name="Ruytinx J."/>
            <person name="Rineau F."/>
            <person name="Colpaert J."/>
            <person name="Kohler A."/>
            <person name="Nagy L.G."/>
            <person name="Floudas D."/>
            <person name="Copeland A."/>
            <person name="Barry K.W."/>
            <person name="Cichocki N."/>
            <person name="Veneault-Fourrey C."/>
            <person name="LaButti K."/>
            <person name="Lindquist E.A."/>
            <person name="Lipzen A."/>
            <person name="Lundell T."/>
            <person name="Morin E."/>
            <person name="Murat C."/>
            <person name="Sun H."/>
            <person name="Tunlid A."/>
            <person name="Henrissat B."/>
            <person name="Grigoriev I.V."/>
            <person name="Hibbett D.S."/>
            <person name="Martin F."/>
            <person name="Nordberg H.P."/>
            <person name="Cantor M.N."/>
            <person name="Hua S.X."/>
        </authorList>
    </citation>
    <scope>NUCLEOTIDE SEQUENCE [LARGE SCALE GENOMIC DNA]</scope>
    <source>
        <strain evidence="1 2">UH-Slu-Lm8-n1</strain>
    </source>
</reference>
<evidence type="ECO:0000313" key="2">
    <source>
        <dbReference type="Proteomes" id="UP000054485"/>
    </source>
</evidence>
<proteinExistence type="predicted"/>
<reference evidence="2" key="2">
    <citation type="submission" date="2015-01" db="EMBL/GenBank/DDBJ databases">
        <title>Evolutionary Origins and Diversification of the Mycorrhizal Mutualists.</title>
        <authorList>
            <consortium name="DOE Joint Genome Institute"/>
            <consortium name="Mycorrhizal Genomics Consortium"/>
            <person name="Kohler A."/>
            <person name="Kuo A."/>
            <person name="Nagy L.G."/>
            <person name="Floudas D."/>
            <person name="Copeland A."/>
            <person name="Barry K.W."/>
            <person name="Cichocki N."/>
            <person name="Veneault-Fourrey C."/>
            <person name="LaButti K."/>
            <person name="Lindquist E.A."/>
            <person name="Lipzen A."/>
            <person name="Lundell T."/>
            <person name="Morin E."/>
            <person name="Murat C."/>
            <person name="Riley R."/>
            <person name="Ohm R."/>
            <person name="Sun H."/>
            <person name="Tunlid A."/>
            <person name="Henrissat B."/>
            <person name="Grigoriev I.V."/>
            <person name="Hibbett D.S."/>
            <person name="Martin F."/>
        </authorList>
    </citation>
    <scope>NUCLEOTIDE SEQUENCE [LARGE SCALE GENOMIC DNA]</scope>
    <source>
        <strain evidence="2">UH-Slu-Lm8-n1</strain>
    </source>
</reference>
<organism evidence="1 2">
    <name type="scientific">Suillus luteus UH-Slu-Lm8-n1</name>
    <dbReference type="NCBI Taxonomy" id="930992"/>
    <lineage>
        <taxon>Eukaryota</taxon>
        <taxon>Fungi</taxon>
        <taxon>Dikarya</taxon>
        <taxon>Basidiomycota</taxon>
        <taxon>Agaricomycotina</taxon>
        <taxon>Agaricomycetes</taxon>
        <taxon>Agaricomycetidae</taxon>
        <taxon>Boletales</taxon>
        <taxon>Suillineae</taxon>
        <taxon>Suillaceae</taxon>
        <taxon>Suillus</taxon>
    </lineage>
</organism>
<keyword evidence="2" id="KW-1185">Reference proteome</keyword>
<dbReference type="EMBL" id="KN835215">
    <property type="protein sequence ID" value="KIK43330.1"/>
    <property type="molecule type" value="Genomic_DNA"/>
</dbReference>